<name>A0ACC1XRJ7_MELAZ</name>
<gene>
    <name evidence="1" type="ORF">OWV82_012656</name>
</gene>
<organism evidence="1 2">
    <name type="scientific">Melia azedarach</name>
    <name type="common">Chinaberry tree</name>
    <dbReference type="NCBI Taxonomy" id="155640"/>
    <lineage>
        <taxon>Eukaryota</taxon>
        <taxon>Viridiplantae</taxon>
        <taxon>Streptophyta</taxon>
        <taxon>Embryophyta</taxon>
        <taxon>Tracheophyta</taxon>
        <taxon>Spermatophyta</taxon>
        <taxon>Magnoliopsida</taxon>
        <taxon>eudicotyledons</taxon>
        <taxon>Gunneridae</taxon>
        <taxon>Pentapetalae</taxon>
        <taxon>rosids</taxon>
        <taxon>malvids</taxon>
        <taxon>Sapindales</taxon>
        <taxon>Meliaceae</taxon>
        <taxon>Melia</taxon>
    </lineage>
</organism>
<accession>A0ACC1XRJ7</accession>
<protein>
    <submittedName>
        <fullName evidence="1">DUF632 domain-containing protein/DUF630 domain-containing protein</fullName>
    </submittedName>
</protein>
<dbReference type="EMBL" id="CM051400">
    <property type="protein sequence ID" value="KAJ4714126.1"/>
    <property type="molecule type" value="Genomic_DNA"/>
</dbReference>
<evidence type="ECO:0000313" key="1">
    <source>
        <dbReference type="EMBL" id="KAJ4714126.1"/>
    </source>
</evidence>
<reference evidence="1 2" key="1">
    <citation type="journal article" date="2023" name="Science">
        <title>Complex scaffold remodeling in plant triterpene biosynthesis.</title>
        <authorList>
            <person name="De La Pena R."/>
            <person name="Hodgson H."/>
            <person name="Liu J.C."/>
            <person name="Stephenson M.J."/>
            <person name="Martin A.C."/>
            <person name="Owen C."/>
            <person name="Harkess A."/>
            <person name="Leebens-Mack J."/>
            <person name="Jimenez L.E."/>
            <person name="Osbourn A."/>
            <person name="Sattely E.S."/>
        </authorList>
    </citation>
    <scope>NUCLEOTIDE SEQUENCE [LARGE SCALE GENOMIC DNA]</scope>
    <source>
        <strain evidence="2">cv. JPN11</strain>
        <tissue evidence="1">Leaf</tissue>
    </source>
</reference>
<sequence length="610" mass="68792">MGGVLTKKHDNSHVLALCRERKRLLKLAVENRDAFAVAQCKYNNSLLTLSKAMRLFVAKHSASASHSSQNNDKNTPFSQQKPKKPTNDTVDPRPNPDPADSLASSEVTEESQKQEENARVDRKQKGIVVEDDGSKEGDNSDDDGAACEQFYDKMVPEMLSMEGETSHGWDFFDPYAHVVSALGVNSEYYVRKFREFEGIPDLEHGMEEVLICGEKFESVYKSVVGHVKSEVSHVAVEVVSNESLGECRMGLKAKEKPQIFKSVGGVKIGKDKNENVAEKKDSENESEISDDEVKMKEEEEGEENMCSDETKNLTVIETPNNGRDLLKAFEEIEGLFHTAYEAGLDVSKMLEASRFQLQTGLRVWMEIIVAIFIVMLPLSLRLSLRNGVHVFLSILLLRRHTLNLSMLGFPQCSGPEPEEAEDESEEIPSAPEFRIHGPPLISVCHEWLASTAKLPDKEVMNSLKGFEKKVKALSVQQWKEQKQKKKIDLLVREFDRKVSALQREENKILKLKESRREVDGDFQDRMECLEERKMSLEEIRHKIELEKAKHMSGMEETHRATLAGFQTGFSAVLESLVDFSKATVKMYDDLSAYIENAKATAENSVNNPSN</sequence>
<keyword evidence="2" id="KW-1185">Reference proteome</keyword>
<comment type="caution">
    <text evidence="1">The sequence shown here is derived from an EMBL/GenBank/DDBJ whole genome shotgun (WGS) entry which is preliminary data.</text>
</comment>
<dbReference type="Proteomes" id="UP001164539">
    <property type="component" value="Chromosome 7"/>
</dbReference>
<proteinExistence type="predicted"/>
<evidence type="ECO:0000313" key="2">
    <source>
        <dbReference type="Proteomes" id="UP001164539"/>
    </source>
</evidence>